<dbReference type="GO" id="GO:0003676">
    <property type="term" value="F:nucleic acid binding"/>
    <property type="evidence" value="ECO:0007669"/>
    <property type="project" value="InterPro"/>
</dbReference>
<dbReference type="SUPFAM" id="SSF46689">
    <property type="entry name" value="Homeodomain-like"/>
    <property type="match status" value="1"/>
</dbReference>
<evidence type="ECO:0000313" key="2">
    <source>
        <dbReference type="EMBL" id="RSM86376.1"/>
    </source>
</evidence>
<dbReference type="InterPro" id="IPR012337">
    <property type="entry name" value="RNaseH-like_sf"/>
</dbReference>
<proteinExistence type="predicted"/>
<evidence type="ECO:0000313" key="3">
    <source>
        <dbReference type="Proteomes" id="UP000287547"/>
    </source>
</evidence>
<dbReference type="InterPro" id="IPR009057">
    <property type="entry name" value="Homeodomain-like_sf"/>
</dbReference>
<organism evidence="2 3">
    <name type="scientific">Kibdelosporangium aridum</name>
    <dbReference type="NCBI Taxonomy" id="2030"/>
    <lineage>
        <taxon>Bacteria</taxon>
        <taxon>Bacillati</taxon>
        <taxon>Actinomycetota</taxon>
        <taxon>Actinomycetes</taxon>
        <taxon>Pseudonocardiales</taxon>
        <taxon>Pseudonocardiaceae</taxon>
        <taxon>Kibdelosporangium</taxon>
    </lineage>
</organism>
<dbReference type="SUPFAM" id="SSF53098">
    <property type="entry name" value="Ribonuclease H-like"/>
    <property type="match status" value="1"/>
</dbReference>
<dbReference type="Pfam" id="PF13683">
    <property type="entry name" value="rve_3"/>
    <property type="match status" value="1"/>
</dbReference>
<name>A0A428ZEA0_KIBAR</name>
<reference evidence="2 3" key="1">
    <citation type="submission" date="2018-05" db="EMBL/GenBank/DDBJ databases">
        <title>Evolution of GPA BGCs.</title>
        <authorList>
            <person name="Waglechner N."/>
            <person name="Wright G.D."/>
        </authorList>
    </citation>
    <scope>NUCLEOTIDE SEQUENCE [LARGE SCALE GENOMIC DNA]</scope>
    <source>
        <strain evidence="2 3">A82846</strain>
    </source>
</reference>
<dbReference type="InterPro" id="IPR001584">
    <property type="entry name" value="Integrase_cat-core"/>
</dbReference>
<sequence>MSVRLVYRLFGQVLSWLALFARSSASKDAEILALRHELAVLRRSNPRPRLSWPDRAVLAGLARMLPKALRVHRIVTPATLLRWHRKLIAARWRQPKPPGRPPISEELTTFILRLARENRTWGAVRIQGELRRLGHRVAASTIRKILRANGVPPSTHRNDTWRTFLHAQADSLLAIDFFHVDTVTLKRLYVAFVIEIKTRRVHLLGVTQHPTTAWVVQVAREIASDLDEADHRFRHLIRDRDAKFGAAFDAVFASIDIEIVLTAPQAPRMNAFAERWISSARRECTDRILITGERHLRHVLDIYAAHHNSGRSHQGNRMLLWAPDDEPNTVPSPARIDTIRRRQCLGGLLNEYRPAA</sequence>
<dbReference type="GO" id="GO:0015074">
    <property type="term" value="P:DNA integration"/>
    <property type="evidence" value="ECO:0007669"/>
    <property type="project" value="InterPro"/>
</dbReference>
<dbReference type="Gene3D" id="3.30.420.10">
    <property type="entry name" value="Ribonuclease H-like superfamily/Ribonuclease H"/>
    <property type="match status" value="1"/>
</dbReference>
<dbReference type="OrthoDB" id="1551204at2"/>
<dbReference type="Proteomes" id="UP000287547">
    <property type="component" value="Unassembled WGS sequence"/>
</dbReference>
<dbReference type="AlphaFoldDB" id="A0A428ZEA0"/>
<protein>
    <submittedName>
        <fullName evidence="2">Integrase</fullName>
    </submittedName>
</protein>
<comment type="caution">
    <text evidence="2">The sequence shown here is derived from an EMBL/GenBank/DDBJ whole genome shotgun (WGS) entry which is preliminary data.</text>
</comment>
<dbReference type="PROSITE" id="PS50994">
    <property type="entry name" value="INTEGRASE"/>
    <property type="match status" value="1"/>
</dbReference>
<evidence type="ECO:0000259" key="1">
    <source>
        <dbReference type="PROSITE" id="PS50994"/>
    </source>
</evidence>
<accession>A0A428ZEA0</accession>
<dbReference type="InterPro" id="IPR036397">
    <property type="entry name" value="RNaseH_sf"/>
</dbReference>
<dbReference type="EMBL" id="QHKI01000009">
    <property type="protein sequence ID" value="RSM86376.1"/>
    <property type="molecule type" value="Genomic_DNA"/>
</dbReference>
<dbReference type="RefSeq" id="WP_037256113.1">
    <property type="nucleotide sequence ID" value="NZ_QHKI01000009.1"/>
</dbReference>
<feature type="domain" description="Integrase catalytic" evidence="1">
    <location>
        <begin position="165"/>
        <end position="331"/>
    </location>
</feature>
<gene>
    <name evidence="2" type="ORF">DMH04_14565</name>
</gene>